<evidence type="ECO:0000256" key="2">
    <source>
        <dbReference type="ARBA" id="ARBA00022536"/>
    </source>
</evidence>
<feature type="repeat" description="LDL-receptor class B" evidence="14">
    <location>
        <begin position="2423"/>
        <end position="2467"/>
    </location>
</feature>
<keyword evidence="12" id="KW-0325">Glycoprotein</keyword>
<feature type="region of interest" description="Disordered" evidence="15">
    <location>
        <begin position="1"/>
        <end position="22"/>
    </location>
</feature>
<dbReference type="PROSITE" id="PS51120">
    <property type="entry name" value="LDLRB"/>
    <property type="match status" value="13"/>
</dbReference>
<dbReference type="SMART" id="SM00179">
    <property type="entry name" value="EGF_CA"/>
    <property type="match status" value="4"/>
</dbReference>
<feature type="disulfide bond" evidence="13">
    <location>
        <begin position="2700"/>
        <end position="2715"/>
    </location>
</feature>
<dbReference type="SUPFAM" id="SSF63825">
    <property type="entry name" value="YWTD domain"/>
    <property type="match status" value="6"/>
</dbReference>
<feature type="repeat" description="LDL-receptor class B" evidence="14">
    <location>
        <begin position="2111"/>
        <end position="2153"/>
    </location>
</feature>
<dbReference type="SUPFAM" id="SSF57196">
    <property type="entry name" value="EGF/Laminin"/>
    <property type="match status" value="4"/>
</dbReference>
<dbReference type="InterPro" id="IPR000742">
    <property type="entry name" value="EGF"/>
</dbReference>
<dbReference type="InterPro" id="IPR051221">
    <property type="entry name" value="LDLR-related"/>
</dbReference>
<dbReference type="GO" id="GO:0005041">
    <property type="term" value="F:low-density lipoprotein particle receptor activity"/>
    <property type="evidence" value="ECO:0007669"/>
    <property type="project" value="TreeGrafter"/>
</dbReference>
<dbReference type="InterPro" id="IPR009030">
    <property type="entry name" value="Growth_fac_rcpt_cys_sf"/>
</dbReference>
<keyword evidence="8" id="KW-1133">Transmembrane helix</keyword>
<dbReference type="PROSITE" id="PS01209">
    <property type="entry name" value="LDLRA_1"/>
    <property type="match status" value="10"/>
</dbReference>
<dbReference type="Pfam" id="PF00058">
    <property type="entry name" value="Ldl_recept_b"/>
    <property type="match status" value="5"/>
</dbReference>
<feature type="repeat" description="LDL-receptor class B" evidence="14">
    <location>
        <begin position="2154"/>
        <end position="2197"/>
    </location>
</feature>
<dbReference type="Gene3D" id="4.10.400.10">
    <property type="entry name" value="Low-density Lipoprotein Receptor"/>
    <property type="match status" value="19"/>
</dbReference>
<protein>
    <recommendedName>
        <fullName evidence="16">EGF-like domain-containing protein</fullName>
    </recommendedName>
</protein>
<dbReference type="SMART" id="SM00181">
    <property type="entry name" value="EGF"/>
    <property type="match status" value="13"/>
</dbReference>
<feature type="repeat" description="LDL-receptor class B" evidence="14">
    <location>
        <begin position="1527"/>
        <end position="1571"/>
    </location>
</feature>
<dbReference type="SUPFAM" id="SSF57184">
    <property type="entry name" value="Growth factor receptor domain"/>
    <property type="match status" value="1"/>
</dbReference>
<dbReference type="InterPro" id="IPR002172">
    <property type="entry name" value="LDrepeatLR_classA_rpt"/>
</dbReference>
<dbReference type="Proteomes" id="UP001286313">
    <property type="component" value="Unassembled WGS sequence"/>
</dbReference>
<feature type="repeat" description="LDL-receptor class B" evidence="14">
    <location>
        <begin position="609"/>
        <end position="651"/>
    </location>
</feature>
<keyword evidence="7" id="KW-0106">Calcium</keyword>
<dbReference type="FunFam" id="2.120.10.30:FF:000132">
    <property type="entry name" value="Uncharacterized protein"/>
    <property type="match status" value="1"/>
</dbReference>
<feature type="disulfide bond" evidence="13">
    <location>
        <begin position="1025"/>
        <end position="1043"/>
    </location>
</feature>
<feature type="disulfide bond" evidence="13">
    <location>
        <begin position="1037"/>
        <end position="1052"/>
    </location>
</feature>
<feature type="domain" description="EGF-like" evidence="16">
    <location>
        <begin position="216"/>
        <end position="230"/>
    </location>
</feature>
<keyword evidence="6" id="KW-0677">Repeat</keyword>
<feature type="disulfide bond" evidence="13">
    <location>
        <begin position="2749"/>
        <end position="2764"/>
    </location>
</feature>
<dbReference type="SMART" id="SM00135">
    <property type="entry name" value="LY"/>
    <property type="match status" value="26"/>
</dbReference>
<feature type="disulfide bond" evidence="13">
    <location>
        <begin position="2827"/>
        <end position="2845"/>
    </location>
</feature>
<dbReference type="PROSITE" id="PS01186">
    <property type="entry name" value="EGF_2"/>
    <property type="match status" value="1"/>
</dbReference>
<keyword evidence="3" id="KW-0254">Endocytosis</keyword>
<feature type="disulfide bond" evidence="13">
    <location>
        <begin position="2651"/>
        <end position="2669"/>
    </location>
</feature>
<feature type="non-terminal residue" evidence="17">
    <location>
        <position position="1"/>
    </location>
</feature>
<feature type="repeat" description="LDL-receptor class B" evidence="14">
    <location>
        <begin position="2068"/>
        <end position="2110"/>
    </location>
</feature>
<dbReference type="Gene3D" id="4.10.1220.10">
    <property type="entry name" value="EGF-type module"/>
    <property type="match status" value="1"/>
</dbReference>
<evidence type="ECO:0000256" key="6">
    <source>
        <dbReference type="ARBA" id="ARBA00022737"/>
    </source>
</evidence>
<keyword evidence="10 13" id="KW-1015">Disulfide bond</keyword>
<feature type="repeat" description="LDL-receptor class B" evidence="14">
    <location>
        <begin position="418"/>
        <end position="461"/>
    </location>
</feature>
<name>A0AAE1GQG8_PETCI</name>
<dbReference type="PROSITE" id="PS01187">
    <property type="entry name" value="EGF_CA"/>
    <property type="match status" value="1"/>
</dbReference>
<evidence type="ECO:0000313" key="18">
    <source>
        <dbReference type="Proteomes" id="UP001286313"/>
    </source>
</evidence>
<evidence type="ECO:0000259" key="16">
    <source>
        <dbReference type="PROSITE" id="PS01186"/>
    </source>
</evidence>
<evidence type="ECO:0000256" key="14">
    <source>
        <dbReference type="PROSITE-ProRule" id="PRU00461"/>
    </source>
</evidence>
<evidence type="ECO:0000256" key="11">
    <source>
        <dbReference type="ARBA" id="ARBA00023170"/>
    </source>
</evidence>
<feature type="repeat" description="LDL-receptor class B" evidence="14">
    <location>
        <begin position="1433"/>
        <end position="1475"/>
    </location>
</feature>
<evidence type="ECO:0000256" key="1">
    <source>
        <dbReference type="ARBA" id="ARBA00004167"/>
    </source>
</evidence>
<accession>A0AAE1GQG8</accession>
<feature type="repeat" description="LDL-receptor class B" evidence="14">
    <location>
        <begin position="1707"/>
        <end position="1749"/>
    </location>
</feature>
<dbReference type="EMBL" id="JAWQEG010000165">
    <property type="protein sequence ID" value="KAK3893898.1"/>
    <property type="molecule type" value="Genomic_DNA"/>
</dbReference>
<dbReference type="InterPro" id="IPR000033">
    <property type="entry name" value="LDLR_classB_rpt"/>
</dbReference>
<keyword evidence="9" id="KW-0472">Membrane</keyword>
<dbReference type="SUPFAM" id="SSF57424">
    <property type="entry name" value="LDL receptor-like module"/>
    <property type="match status" value="18"/>
</dbReference>
<dbReference type="PROSITE" id="PS50068">
    <property type="entry name" value="LDLRA_2"/>
    <property type="match status" value="20"/>
</dbReference>
<proteinExistence type="predicted"/>
<keyword evidence="18" id="KW-1185">Reference proteome</keyword>
<dbReference type="FunFam" id="2.120.10.30:FF:000241">
    <property type="entry name" value="Low-density lipoprotein receptor-related protein 6"/>
    <property type="match status" value="4"/>
</dbReference>
<reference evidence="17" key="1">
    <citation type="submission" date="2023-10" db="EMBL/GenBank/DDBJ databases">
        <title>Genome assemblies of two species of porcelain crab, Petrolisthes cinctipes and Petrolisthes manimaculis (Anomura: Porcellanidae).</title>
        <authorList>
            <person name="Angst P."/>
        </authorList>
    </citation>
    <scope>NUCLEOTIDE SEQUENCE</scope>
    <source>
        <strain evidence="17">PB745_01</strain>
        <tissue evidence="17">Gill</tissue>
    </source>
</reference>
<dbReference type="PANTHER" id="PTHR22722:SF5">
    <property type="entry name" value="LOW-DENSITY LIPOPROTEIN RECEPTOR-RELATED PROTEIN 1B"/>
    <property type="match status" value="1"/>
</dbReference>
<sequence>GKVLSAERGGTGEGEGEGVVCEQREEEEVEGLQCLESEVACKDGSKCIPLSWKCDYSPDCLDHSDEPPDCPEAYCGSFRCNVTHKCLPQGWVCDGEADCGAGDTSDEDSATCKKGNTCPLNYYRCKDDITCVLLRRLCDRSLDCPDGSDEGQFCNNTSQCQGHLCSYGCTPTDKGPQCYCGNGQQPNKTACVDANECEVEGTCDQICINSKDKFECKCASGYQLRDKYSCTAINVPPDQPATLLYASNSGLARLHLNGTSLPGDSMLNFHYAVTLDFDHRNNSVCWVSSNSSWSVFQCASADNLTASWVMPQPFQNGLSHVNDLARDWVTGNWYVLDRREVIFLCNSTMQVCITLIDVMVNEPRGIALDPSAGYMFFTNWGTTHPKLDRALMDGSQQIPLVRTKIVYPFGIAVDYPNRHVYWVDGYLSHVERVDYNGENRRIIVRLSTDERPYGISLFENFLYVTSWKDDSIKRVARLPTNLNRQGPSQPIISIHTNLTEPMHIHVFHRQRQPSVNHPCGRYNGGCQHLCIPLWKDDRPAPSCRCQPGHVLGPRGTCVVERPEAFLIYAKGRPGMIKGVGLDGPGAEEVMIPVTSLTRPTTLDYDVRSQFIYYADIQRFVIERQSLNGRKKEQVVTSAVLNVEGLAVDWMGRNIYWTDEGVSSIFVCSMEDPVKRKMLLYGNLTNARAIVLNPRDGYMYWTVWQFTIGGAIASGDALIERAWMDGRNREPFITSNLQWPNGLTIDFKEGWLYWCDGFHNKIERVKLNGEGREVVLQGDILSHPYGLAYHNGFIYWSEFQNGTIKRVKLRDPGIPEELRVENPYIFDLKVFTNDSQSDGNDCTTGVLRCEDLCLSTPNGPICACATGSNPDPAQSNLCQRITNFTQPSLCSEGQFQCKKTLRCIDKRYLCDGDNDCLDNSDEDTSSGGVCEAVECLESMFQCGNNKCIDQYWVCDGDQDCEDGSDESHDECNQPHCPTDKFRCKVSGRCIPKSWVCDIDKDCGPGDDSDEHTSCNYPECGVEDFQCANKRCVPTFYVCDGDDDCRDRSDEKHCGDICTNTSNPLSSTARVCSSHCREIPDQASCEVTRGCTPCHNNNSTGSNCVATYQICDGSLDCPDGSDELNCEDKIKTSARSCESGEFTCLRTRDCIPLQLKCDGSEDCLDMSDEQGCENVTCSDSEWKCASGKQCVPIAWQCDGEVDCEDSSDEADCANTKPKCHAPSLSCDNNTRCISPEVFCDGYEHCHDGSDEGGRCDAEDCELMDCEKSCSQSPTGPVCTCPSGQTLLEDGRGCSSIHPCQQWGTCSQNCVSTLHSYKCTCIQGYQLEPDGFTCKSDDGATPYLIFSNRHELRSISLKRSEGESETNMKALITSLKNTIALDFYHSSVGDVIFWTDVVDDKIYRGTLMAGALSNIEVVVQTGLATAEGLAVDWLAENLYWVESNLDQIEVAKLNGSYRRTLVSGAMASPRAISLDPRLGIMFWTDWEENKARIESCSMSGEGRRVVISVNESTQGYGGWPNGLTLDYALKRIYWIDAKADSIHTSLYDGSDPREVLREHNHLSHPFAISLFGNYVYWTDWRTNSVIRANKFDGSEVTDIQRTVTQPFDIQVLHPSRQPRDGPNPCQENNGGCSHLCLLSFNGTRQCNCPHVMSLGSSNTTCKRKEKVLVFSRNQEVRGVDLSQPKHDIIPRLTAPKVQYALQLDYYAAEKMIYWPDTKLNEVRRAKLSGTPVEAVVDVVLRAPSALAIDWLSGNMFITSVLPPAIMAATLDGHFLTKLMYEGLKQPLSLAVDPYNGEIYWSDIGEEHQIRWAFMGSNESELVSSQSTNNLLQYPTSLAYDPPSQHLFWVNRDSNSIQYYDLDSSKVITLLQPGDETSPAHPRALAVYKDYIYFADDSDSRVYKVSKTSGKNREVVRSGLSGVLALRVYDMDLQDGSNSCTQASPPCAHLCLPKNSVEHLCVCAAGYTKDPTNPSACVSQDGVLVFASGAGLGGLLVDNPFNPDGSPHDSLTPLSGVGAATRIDFHGRQDLLVWADGDLGSIMAVGRDGTGRRVIKAGATEVAGMAVDWVSNIVYWTDPVNDVIEVVHLSRSDQYVIVAEGLDQPGAIAIHPGAGMFFWADTGQEARIERAGLDGSNRSVVAAGLQHPADITVDYQSGLLYWVDRRAATLEKAAFDGSGRIVVMNTDDLRSPVAVFVFNNYIIWADTMYGGGSIRMVDKNLTRKSTLRQGLGESLSDLVVVGGEGTQMGINPCGYNNGGCEQLCLFTGKRVQCRCHHSRLAPDGTSCIDYDAFLMYSSVVSIESVHMFDDGNPNSPLKPITSDLMQNAISLTFDYSSRRLYYSDIQRGSINTVFFNGTGHKILTERQGSVEGLAFEEKERDLYWTCQTDATINRMSVDPKRKKLPEKIVHLDPADNPRGIVVDSCDLQIYWTNWNAEAPSIQRSLLSGIRIESIVTTHIWMPNGLALDHKAQKLYWGDARLDKIERCNLDGSDRVVLLRNVASHPFDLAVYGDHLFWTDWVLQAVVRTDKYTAGEVVKLRTSNTRVMGIVAVANDTNACDASPCRVLNGMCEDICTLDERAQVVCHCSPGRTLLPDGRRCAVRVANCSQDQFECSSGFCIPYVYSCDGVAECPDSSDEDEQYCVIRECREGYFSCGNGQCVPQAAVCNRKANCPNFRDESDCECDEHEIRCKTSGLCISAHLRCDFDPDCPDASDEMDCPKPDCVSYTRIGYNSSELINCVNTTNCILPKWICDGTNDCWDNSDEQNCTTITEPAGNSSCPEGTHQCLNGHCVAPLFICDGEDDCQDGENDTPSTDELNCTYTCPQDQFTCNDGNCIPNTWRCDAHEDCPDGSDEPDDCETMVCEHEYKCNGSGRCIPHEWVCDGDEDCVGGDDERSPKGCPLPILITCPPGHFTCPLLQTFEEKCVPLEFYCDGVEDCWDGSDEPSSCPTPSLHPSPCPEGQFQCRDSLTCIPKVWHCDGKDDCSNGSDEDNCSYVCIHWLLPAPWKSQVAASPYKF</sequence>
<keyword evidence="11" id="KW-0675">Receptor</keyword>
<dbReference type="GO" id="GO:0006897">
    <property type="term" value="P:endocytosis"/>
    <property type="evidence" value="ECO:0007669"/>
    <property type="project" value="UniProtKB-KW"/>
</dbReference>
<feature type="disulfide bond" evidence="13">
    <location>
        <begin position="2603"/>
        <end position="2615"/>
    </location>
</feature>
<dbReference type="Gene3D" id="2.10.25.10">
    <property type="entry name" value="Laminin"/>
    <property type="match status" value="3"/>
</dbReference>
<feature type="repeat" description="LDL-receptor class B" evidence="14">
    <location>
        <begin position="2468"/>
        <end position="2510"/>
    </location>
</feature>
<dbReference type="GO" id="GO:0043235">
    <property type="term" value="C:receptor complex"/>
    <property type="evidence" value="ECO:0007669"/>
    <property type="project" value="TreeGrafter"/>
</dbReference>
<evidence type="ECO:0000313" key="17">
    <source>
        <dbReference type="EMBL" id="KAK3893898.1"/>
    </source>
</evidence>
<keyword evidence="4" id="KW-0812">Transmembrane</keyword>
<dbReference type="Gene3D" id="2.120.10.30">
    <property type="entry name" value="TolB, C-terminal domain"/>
    <property type="match status" value="6"/>
</dbReference>
<dbReference type="InterPro" id="IPR023415">
    <property type="entry name" value="LDLR_class-A_CS"/>
</dbReference>
<keyword evidence="2" id="KW-0245">EGF-like domain</keyword>
<dbReference type="GO" id="GO:0005509">
    <property type="term" value="F:calcium ion binding"/>
    <property type="evidence" value="ECO:0007669"/>
    <property type="project" value="InterPro"/>
</dbReference>
<evidence type="ECO:0000256" key="7">
    <source>
        <dbReference type="ARBA" id="ARBA00022837"/>
    </source>
</evidence>
<evidence type="ECO:0000256" key="15">
    <source>
        <dbReference type="SAM" id="MobiDB-lite"/>
    </source>
</evidence>
<dbReference type="InterPro" id="IPR018097">
    <property type="entry name" value="EGF_Ca-bd_CS"/>
</dbReference>
<feature type="disulfide bond" evidence="13">
    <location>
        <begin position="2610"/>
        <end position="2628"/>
    </location>
</feature>
<feature type="disulfide bond" evidence="13">
    <location>
        <begin position="934"/>
        <end position="946"/>
    </location>
</feature>
<evidence type="ECO:0000256" key="13">
    <source>
        <dbReference type="PROSITE-ProRule" id="PRU00124"/>
    </source>
</evidence>
<comment type="caution">
    <text evidence="13">Lacks conserved residue(s) required for the propagation of feature annotation.</text>
</comment>
<comment type="subcellular location">
    <subcellularLocation>
        <location evidence="1">Membrane</location>
        <topology evidence="1">Single-pass membrane protein</topology>
    </subcellularLocation>
</comment>
<feature type="repeat" description="LDL-receptor class B" evidence="14">
    <location>
        <begin position="1387"/>
        <end position="1432"/>
    </location>
</feature>
<evidence type="ECO:0000256" key="9">
    <source>
        <dbReference type="ARBA" id="ARBA00023136"/>
    </source>
</evidence>
<feature type="disulfide bond" evidence="13">
    <location>
        <begin position="1109"/>
        <end position="1124"/>
    </location>
</feature>
<feature type="disulfide bond" evidence="13">
    <location>
        <begin position="2644"/>
        <end position="2656"/>
    </location>
</feature>
<evidence type="ECO:0000256" key="12">
    <source>
        <dbReference type="ARBA" id="ARBA00023180"/>
    </source>
</evidence>
<feature type="disulfide bond" evidence="13">
    <location>
        <begin position="2776"/>
        <end position="2788"/>
    </location>
</feature>
<feature type="disulfide bond" evidence="13">
    <location>
        <begin position="941"/>
        <end position="959"/>
    </location>
</feature>
<dbReference type="Pfam" id="PF00057">
    <property type="entry name" value="Ldl_recept_a"/>
    <property type="match status" value="16"/>
</dbReference>
<dbReference type="FunFam" id="4.10.400.10:FF:000002">
    <property type="entry name" value="Low-density lipoprotein receptor-related protein 1"/>
    <property type="match status" value="2"/>
</dbReference>
<dbReference type="InterPro" id="IPR036055">
    <property type="entry name" value="LDL_receptor-like_sf"/>
</dbReference>
<dbReference type="GO" id="GO:0005886">
    <property type="term" value="C:plasma membrane"/>
    <property type="evidence" value="ECO:0007669"/>
    <property type="project" value="TreeGrafter"/>
</dbReference>
<feature type="disulfide bond" evidence="13">
    <location>
        <begin position="1018"/>
        <end position="1030"/>
    </location>
</feature>
<dbReference type="CDD" id="cd00112">
    <property type="entry name" value="LDLa"/>
    <property type="match status" value="19"/>
</dbReference>
<evidence type="ECO:0000256" key="4">
    <source>
        <dbReference type="ARBA" id="ARBA00022692"/>
    </source>
</evidence>
<feature type="repeat" description="LDL-receptor class B" evidence="14">
    <location>
        <begin position="373"/>
        <end position="417"/>
    </location>
</feature>
<feature type="disulfide bond" evidence="13">
    <location>
        <begin position="1195"/>
        <end position="1210"/>
    </location>
</feature>
<feature type="disulfide bond" evidence="13">
    <location>
        <begin position="2783"/>
        <end position="2801"/>
    </location>
</feature>
<feature type="disulfide bond" evidence="13">
    <location>
        <begin position="1155"/>
        <end position="1170"/>
    </location>
</feature>
<comment type="caution">
    <text evidence="17">The sequence shown here is derived from an EMBL/GenBank/DDBJ whole genome shotgun (WGS) entry which is preliminary data.</text>
</comment>
<dbReference type="InterPro" id="IPR011042">
    <property type="entry name" value="6-blade_b-propeller_TolB-like"/>
</dbReference>
<feature type="disulfide bond" evidence="13">
    <location>
        <begin position="2663"/>
        <end position="2678"/>
    </location>
</feature>
<dbReference type="PRINTS" id="PR00261">
    <property type="entry name" value="LDLRECEPTOR"/>
</dbReference>
<feature type="disulfide bond" evidence="13">
    <location>
        <begin position="2975"/>
        <end position="2990"/>
    </location>
</feature>
<evidence type="ECO:0000256" key="8">
    <source>
        <dbReference type="ARBA" id="ARBA00022989"/>
    </source>
</evidence>
<feature type="disulfide bond" evidence="13">
    <location>
        <begin position="2860"/>
        <end position="2872"/>
    </location>
</feature>
<dbReference type="InterPro" id="IPR001881">
    <property type="entry name" value="EGF-like_Ca-bd_dom"/>
</dbReference>
<feature type="disulfide bond" evidence="13">
    <location>
        <begin position="2820"/>
        <end position="2832"/>
    </location>
</feature>
<evidence type="ECO:0000256" key="10">
    <source>
        <dbReference type="ARBA" id="ARBA00023157"/>
    </source>
</evidence>
<feature type="repeat" description="LDL-receptor class B" evidence="14">
    <location>
        <begin position="749"/>
        <end position="792"/>
    </location>
</feature>
<dbReference type="SMART" id="SM00192">
    <property type="entry name" value="LDLa"/>
    <property type="match status" value="20"/>
</dbReference>
<gene>
    <name evidence="17" type="ORF">Pcinc_002311</name>
</gene>
<dbReference type="PANTHER" id="PTHR22722">
    <property type="entry name" value="LOW-DENSITY LIPOPROTEIN RECEPTOR-RELATED PROTEIN 2-RELATED"/>
    <property type="match status" value="1"/>
</dbReference>
<organism evidence="17 18">
    <name type="scientific">Petrolisthes cinctipes</name>
    <name type="common">Flat porcelain crab</name>
    <dbReference type="NCBI Taxonomy" id="88211"/>
    <lineage>
        <taxon>Eukaryota</taxon>
        <taxon>Metazoa</taxon>
        <taxon>Ecdysozoa</taxon>
        <taxon>Arthropoda</taxon>
        <taxon>Crustacea</taxon>
        <taxon>Multicrustacea</taxon>
        <taxon>Malacostraca</taxon>
        <taxon>Eumalacostraca</taxon>
        <taxon>Eucarida</taxon>
        <taxon>Decapoda</taxon>
        <taxon>Pleocyemata</taxon>
        <taxon>Anomura</taxon>
        <taxon>Galatheoidea</taxon>
        <taxon>Porcellanidae</taxon>
        <taxon>Petrolisthes</taxon>
    </lineage>
</organism>
<evidence type="ECO:0000256" key="5">
    <source>
        <dbReference type="ARBA" id="ARBA00022729"/>
    </source>
</evidence>
<evidence type="ECO:0000256" key="3">
    <source>
        <dbReference type="ARBA" id="ARBA00022583"/>
    </source>
</evidence>
<keyword evidence="5" id="KW-0732">Signal</keyword>